<dbReference type="EMBL" id="CP049866">
    <property type="protein sequence ID" value="QIK74763.1"/>
    <property type="molecule type" value="Genomic_DNA"/>
</dbReference>
<dbReference type="InterPro" id="IPR036661">
    <property type="entry name" value="Luciferase-like_sf"/>
</dbReference>
<dbReference type="PANTHER" id="PTHR43244:SF1">
    <property type="entry name" value="5,10-METHYLENETETRAHYDROMETHANOPTERIN REDUCTASE"/>
    <property type="match status" value="1"/>
</dbReference>
<name>A0A6G7YD92_9ACTN</name>
<evidence type="ECO:0000259" key="2">
    <source>
        <dbReference type="Pfam" id="PF00296"/>
    </source>
</evidence>
<evidence type="ECO:0000256" key="1">
    <source>
        <dbReference type="ARBA" id="ARBA00023002"/>
    </source>
</evidence>
<dbReference type="GO" id="GO:0016705">
    <property type="term" value="F:oxidoreductase activity, acting on paired donors, with incorporation or reduction of molecular oxygen"/>
    <property type="evidence" value="ECO:0007669"/>
    <property type="project" value="InterPro"/>
</dbReference>
<dbReference type="KEGG" id="npi:G7071_04295"/>
<dbReference type="CDD" id="cd01097">
    <property type="entry name" value="Tetrahydromethanopterin_reductase"/>
    <property type="match status" value="1"/>
</dbReference>
<evidence type="ECO:0000313" key="3">
    <source>
        <dbReference type="EMBL" id="QIK74763.1"/>
    </source>
</evidence>
<gene>
    <name evidence="3" type="ORF">G7071_04295</name>
</gene>
<organism evidence="3 4">
    <name type="scientific">Nocardioides piscis</name>
    <dbReference type="NCBI Taxonomy" id="2714938"/>
    <lineage>
        <taxon>Bacteria</taxon>
        <taxon>Bacillati</taxon>
        <taxon>Actinomycetota</taxon>
        <taxon>Actinomycetes</taxon>
        <taxon>Propionibacteriales</taxon>
        <taxon>Nocardioidaceae</taxon>
        <taxon>Nocardioides</taxon>
    </lineage>
</organism>
<dbReference type="SUPFAM" id="SSF51679">
    <property type="entry name" value="Bacterial luciferase-like"/>
    <property type="match status" value="1"/>
</dbReference>
<dbReference type="NCBIfam" id="TIGR03557">
    <property type="entry name" value="F420_G6P_family"/>
    <property type="match status" value="1"/>
</dbReference>
<dbReference type="InterPro" id="IPR019945">
    <property type="entry name" value="F420_G6P_DH-rel"/>
</dbReference>
<protein>
    <submittedName>
        <fullName evidence="3">TIGR03557 family F420-dependent LLM class oxidoreductase</fullName>
        <ecNumber evidence="3">1.-.-.-</ecNumber>
    </submittedName>
</protein>
<dbReference type="InterPro" id="IPR050564">
    <property type="entry name" value="F420-G6PD/mer"/>
</dbReference>
<dbReference type="AlphaFoldDB" id="A0A6G7YD92"/>
<keyword evidence="4" id="KW-1185">Reference proteome</keyword>
<dbReference type="PANTHER" id="PTHR43244">
    <property type="match status" value="1"/>
</dbReference>
<dbReference type="Pfam" id="PF00296">
    <property type="entry name" value="Bac_luciferase"/>
    <property type="match status" value="1"/>
</dbReference>
<keyword evidence="1 3" id="KW-0560">Oxidoreductase</keyword>
<evidence type="ECO:0000313" key="4">
    <source>
        <dbReference type="Proteomes" id="UP000502035"/>
    </source>
</evidence>
<dbReference type="InterPro" id="IPR011251">
    <property type="entry name" value="Luciferase-like_dom"/>
</dbReference>
<reference evidence="3 4" key="1">
    <citation type="submission" date="2020-03" db="EMBL/GenBank/DDBJ databases">
        <title>Nocardioides sp. nov., isolated from fish.</title>
        <authorList>
            <person name="Hyun D.-W."/>
            <person name="Bae J.-W."/>
        </authorList>
    </citation>
    <scope>NUCLEOTIDE SEQUENCE [LARGE SCALE GENOMIC DNA]</scope>
    <source>
        <strain evidence="3 4">HDW12A</strain>
    </source>
</reference>
<dbReference type="Proteomes" id="UP000502035">
    <property type="component" value="Chromosome"/>
</dbReference>
<dbReference type="Gene3D" id="3.20.20.30">
    <property type="entry name" value="Luciferase-like domain"/>
    <property type="match status" value="1"/>
</dbReference>
<accession>A0A6G7YD92</accession>
<feature type="domain" description="Luciferase-like" evidence="2">
    <location>
        <begin position="10"/>
        <end position="297"/>
    </location>
</feature>
<dbReference type="EC" id="1.-.-.-" evidence="3"/>
<dbReference type="RefSeq" id="WP_166315316.1">
    <property type="nucleotide sequence ID" value="NZ_CP049866.1"/>
</dbReference>
<proteinExistence type="predicted"/>
<sequence length="328" mass="35703">MDEQRQSPTRFGYFLSSEEYTPAQLVEQAKLAQEAGFEALWISDHFHPWNDEQGQSPFVWSVIGAIAEATDLPVTTAVTCPTYRIHPAVIAQAAATSAVMLEGRFTLGLGSGEALNEHILGQAWPTAQKRLDMLEEAVDVIRQLFTGEVVRHEGRYYTVDTARIYTLPDEPPPIYISGFGPHATDLAARIGDGYVTTSPDTELLERFRKGSGGKPAQIGQKVSWAATRDEGVDIAHRLWANSGLPGELAQVLPSPQHFEQASELVTKEMTADSVPCGSDVETHVEGLRAAVEAGFDEVYVANMGPNYAEMITTYGAEVLPALREIAAS</sequence>